<dbReference type="HOGENOM" id="CLU_1062569_0_0_1"/>
<gene>
    <name evidence="3" type="ORF">CAEBREN_16689</name>
</gene>
<sequence length="262" mass="30003">MEDLLSEFSDDGLGDTSMRADVQISKKTDEKQKDFSATQITSILDCMEANPQLWDKRNDGYKDRTTNLATWHSLEKTLGFLVVDRDFVRRKSQTIDNSIEKLLNTLNKNDENEKKSQHKDIMDKVNHTLAALNPSDQFDCKVALAQVCDRFLRKGSAHFSQYDDSRIVQTPRTSMRSSSSMRIPSRSSNGNSSSSNRYVAEECSTSSITHREDLQLSIGDPSYTEQHYPNYHHSTDSYTPMQYTESELGEEFEVVSYEDETF</sequence>
<evidence type="ECO:0000313" key="3">
    <source>
        <dbReference type="EMBL" id="EGT44499.1"/>
    </source>
</evidence>
<evidence type="ECO:0000259" key="2">
    <source>
        <dbReference type="Pfam" id="PF10545"/>
    </source>
</evidence>
<proteinExistence type="predicted"/>
<evidence type="ECO:0000256" key="1">
    <source>
        <dbReference type="SAM" id="MobiDB-lite"/>
    </source>
</evidence>
<dbReference type="InParanoid" id="G0MUP0"/>
<protein>
    <recommendedName>
        <fullName evidence="2">MADF domain-containing protein</fullName>
    </recommendedName>
</protein>
<feature type="domain" description="MADF" evidence="2">
    <location>
        <begin position="45"/>
        <end position="116"/>
    </location>
</feature>
<reference evidence="4" key="1">
    <citation type="submission" date="2011-07" db="EMBL/GenBank/DDBJ databases">
        <authorList>
            <consortium name="Caenorhabditis brenneri Sequencing and Analysis Consortium"/>
            <person name="Wilson R.K."/>
        </authorList>
    </citation>
    <scope>NUCLEOTIDE SEQUENCE [LARGE SCALE GENOMIC DNA]</scope>
    <source>
        <strain evidence="4">PB2801</strain>
    </source>
</reference>
<name>G0MUP0_CAEBE</name>
<keyword evidence="4" id="KW-1185">Reference proteome</keyword>
<dbReference type="Pfam" id="PF10545">
    <property type="entry name" value="MADF_DNA_bdg"/>
    <property type="match status" value="1"/>
</dbReference>
<feature type="region of interest" description="Disordered" evidence="1">
    <location>
        <begin position="168"/>
        <end position="206"/>
    </location>
</feature>
<evidence type="ECO:0000313" key="4">
    <source>
        <dbReference type="Proteomes" id="UP000008068"/>
    </source>
</evidence>
<dbReference type="Proteomes" id="UP000008068">
    <property type="component" value="Unassembled WGS sequence"/>
</dbReference>
<accession>G0MUP0</accession>
<dbReference type="EMBL" id="GL379813">
    <property type="protein sequence ID" value="EGT44499.1"/>
    <property type="molecule type" value="Genomic_DNA"/>
</dbReference>
<dbReference type="AlphaFoldDB" id="G0MUP0"/>
<dbReference type="InterPro" id="IPR006578">
    <property type="entry name" value="MADF-dom"/>
</dbReference>
<organism evidence="4">
    <name type="scientific">Caenorhabditis brenneri</name>
    <name type="common">Nematode worm</name>
    <dbReference type="NCBI Taxonomy" id="135651"/>
    <lineage>
        <taxon>Eukaryota</taxon>
        <taxon>Metazoa</taxon>
        <taxon>Ecdysozoa</taxon>
        <taxon>Nematoda</taxon>
        <taxon>Chromadorea</taxon>
        <taxon>Rhabditida</taxon>
        <taxon>Rhabditina</taxon>
        <taxon>Rhabditomorpha</taxon>
        <taxon>Rhabditoidea</taxon>
        <taxon>Rhabditidae</taxon>
        <taxon>Peloderinae</taxon>
        <taxon>Caenorhabditis</taxon>
    </lineage>
</organism>
<feature type="compositionally biased region" description="Low complexity" evidence="1">
    <location>
        <begin position="170"/>
        <end position="197"/>
    </location>
</feature>